<feature type="domain" description="C2H2-type" evidence="8">
    <location>
        <begin position="153"/>
        <end position="178"/>
    </location>
</feature>
<dbReference type="EMBL" id="MKHE01000018">
    <property type="protein sequence ID" value="OWK06544.1"/>
    <property type="molecule type" value="Genomic_DNA"/>
</dbReference>
<dbReference type="SMART" id="SM00355">
    <property type="entry name" value="ZnF_C2H2"/>
    <property type="match status" value="3"/>
</dbReference>
<organism evidence="9 10">
    <name type="scientific">Cervus elaphus hippelaphus</name>
    <name type="common">European red deer</name>
    <dbReference type="NCBI Taxonomy" id="46360"/>
    <lineage>
        <taxon>Eukaryota</taxon>
        <taxon>Metazoa</taxon>
        <taxon>Chordata</taxon>
        <taxon>Craniata</taxon>
        <taxon>Vertebrata</taxon>
        <taxon>Euteleostomi</taxon>
        <taxon>Mammalia</taxon>
        <taxon>Eutheria</taxon>
        <taxon>Laurasiatheria</taxon>
        <taxon>Artiodactyla</taxon>
        <taxon>Ruminantia</taxon>
        <taxon>Pecora</taxon>
        <taxon>Cervidae</taxon>
        <taxon>Cervinae</taxon>
        <taxon>Cervus</taxon>
    </lineage>
</organism>
<gene>
    <name evidence="9" type="ORF">Celaphus_00012427</name>
</gene>
<keyword evidence="10" id="KW-1185">Reference proteome</keyword>
<feature type="compositionally biased region" description="Basic and acidic residues" evidence="7">
    <location>
        <begin position="33"/>
        <end position="67"/>
    </location>
</feature>
<dbReference type="FunFam" id="3.30.160.60:FF:000750">
    <property type="entry name" value="replication initiator 1 isoform X2"/>
    <property type="match status" value="1"/>
</dbReference>
<dbReference type="GO" id="GO:0000981">
    <property type="term" value="F:DNA-binding transcription factor activity, RNA polymerase II-specific"/>
    <property type="evidence" value="ECO:0007669"/>
    <property type="project" value="TreeGrafter"/>
</dbReference>
<evidence type="ECO:0000256" key="6">
    <source>
        <dbReference type="PROSITE-ProRule" id="PRU00042"/>
    </source>
</evidence>
<accession>A0A212CL20</accession>
<dbReference type="Proteomes" id="UP000242450">
    <property type="component" value="Chromosome 18"/>
</dbReference>
<evidence type="ECO:0000256" key="1">
    <source>
        <dbReference type="ARBA" id="ARBA00022723"/>
    </source>
</evidence>
<keyword evidence="4" id="KW-0862">Zinc</keyword>
<evidence type="ECO:0000313" key="10">
    <source>
        <dbReference type="Proteomes" id="UP000242450"/>
    </source>
</evidence>
<evidence type="ECO:0000259" key="8">
    <source>
        <dbReference type="PROSITE" id="PS50157"/>
    </source>
</evidence>
<dbReference type="PROSITE" id="PS50157">
    <property type="entry name" value="ZINC_FINGER_C2H2_2"/>
    <property type="match status" value="3"/>
</dbReference>
<keyword evidence="1" id="KW-0479">Metal-binding</keyword>
<comment type="caution">
    <text evidence="9">The sequence shown here is derived from an EMBL/GenBank/DDBJ whole genome shotgun (WGS) entry which is preliminary data.</text>
</comment>
<dbReference type="Pfam" id="PF00096">
    <property type="entry name" value="zf-C2H2"/>
    <property type="match status" value="2"/>
</dbReference>
<dbReference type="SUPFAM" id="SSF57667">
    <property type="entry name" value="beta-beta-alpha zinc fingers"/>
    <property type="match status" value="2"/>
</dbReference>
<evidence type="ECO:0000256" key="2">
    <source>
        <dbReference type="ARBA" id="ARBA00022737"/>
    </source>
</evidence>
<feature type="compositionally biased region" description="Basic and acidic residues" evidence="7">
    <location>
        <begin position="89"/>
        <end position="103"/>
    </location>
</feature>
<sequence length="259" mass="27774">MTTGVPKRRSFPLPSSGLSVGQPEMTPQSEPGEGSHDAQERMSPPREERVPGHEAPRPEKGAHREQAEAPCRGGQVCAPRKPEPMGSCPEKEEDREAHEEAEWPQHLALRPSPFPPPDLGSLAAAYKLEPGAPGTLGGLALAGWVPTASEKPYGCGECERRRKSHLGRHQAVHTGSRPHACAVCARSFSSKTNLVRHQAVHTGSRPFPCPQCGKSFSRKTHLVRHQRVHGGAAHPASGADLSSPAWPTPTDVAAPALFF</sequence>
<feature type="domain" description="C2H2-type" evidence="8">
    <location>
        <begin position="207"/>
        <end position="234"/>
    </location>
</feature>
<dbReference type="InterPro" id="IPR036236">
    <property type="entry name" value="Znf_C2H2_sf"/>
</dbReference>
<dbReference type="OrthoDB" id="8117402at2759"/>
<reference evidence="9 10" key="1">
    <citation type="journal article" date="2018" name="Mol. Genet. Genomics">
        <title>The red deer Cervus elaphus genome CerEla1.0: sequencing, annotating, genes, and chromosomes.</title>
        <authorList>
            <person name="Bana N.A."/>
            <person name="Nyiri A."/>
            <person name="Nagy J."/>
            <person name="Frank K."/>
            <person name="Nagy T."/>
            <person name="Steger V."/>
            <person name="Schiller M."/>
            <person name="Lakatos P."/>
            <person name="Sugar L."/>
            <person name="Horn P."/>
            <person name="Barta E."/>
            <person name="Orosz L."/>
        </authorList>
    </citation>
    <scope>NUCLEOTIDE SEQUENCE [LARGE SCALE GENOMIC DNA]</scope>
    <source>
        <strain evidence="9">Hungarian</strain>
    </source>
</reference>
<proteinExistence type="predicted"/>
<keyword evidence="2" id="KW-0677">Repeat</keyword>
<dbReference type="PANTHER" id="PTHR23235">
    <property type="entry name" value="KRUEPPEL-LIKE TRANSCRIPTION FACTOR"/>
    <property type="match status" value="1"/>
</dbReference>
<evidence type="ECO:0000313" key="9">
    <source>
        <dbReference type="EMBL" id="OWK06544.1"/>
    </source>
</evidence>
<protein>
    <recommendedName>
        <fullName evidence="8">C2H2-type domain-containing protein</fullName>
    </recommendedName>
</protein>
<evidence type="ECO:0000256" key="5">
    <source>
        <dbReference type="ARBA" id="ARBA00023242"/>
    </source>
</evidence>
<dbReference type="PANTHER" id="PTHR23235:SF142">
    <property type="entry name" value="ZINC FINGER PROTEIN 384"/>
    <property type="match status" value="1"/>
</dbReference>
<evidence type="ECO:0000256" key="4">
    <source>
        <dbReference type="ARBA" id="ARBA00022833"/>
    </source>
</evidence>
<name>A0A212CL20_CEREH</name>
<dbReference type="InterPro" id="IPR013087">
    <property type="entry name" value="Znf_C2H2_type"/>
</dbReference>
<feature type="region of interest" description="Disordered" evidence="7">
    <location>
        <begin position="1"/>
        <end position="110"/>
    </location>
</feature>
<dbReference type="FunFam" id="3.30.160.60:FF:001683">
    <property type="entry name" value="Zinc finger protein 467"/>
    <property type="match status" value="1"/>
</dbReference>
<dbReference type="Gene3D" id="3.30.160.60">
    <property type="entry name" value="Classic Zinc Finger"/>
    <property type="match status" value="3"/>
</dbReference>
<feature type="compositionally biased region" description="Basic residues" evidence="7">
    <location>
        <begin position="1"/>
        <end position="10"/>
    </location>
</feature>
<evidence type="ECO:0000256" key="7">
    <source>
        <dbReference type="SAM" id="MobiDB-lite"/>
    </source>
</evidence>
<keyword evidence="5" id="KW-0539">Nucleus</keyword>
<evidence type="ECO:0000256" key="3">
    <source>
        <dbReference type="ARBA" id="ARBA00022771"/>
    </source>
</evidence>
<dbReference type="AlphaFoldDB" id="A0A212CL20"/>
<keyword evidence="3 6" id="KW-0863">Zinc-finger</keyword>
<dbReference type="GO" id="GO:0008270">
    <property type="term" value="F:zinc ion binding"/>
    <property type="evidence" value="ECO:0007669"/>
    <property type="project" value="UniProtKB-KW"/>
</dbReference>
<dbReference type="PROSITE" id="PS00028">
    <property type="entry name" value="ZINC_FINGER_C2H2_1"/>
    <property type="match status" value="2"/>
</dbReference>
<feature type="domain" description="C2H2-type" evidence="8">
    <location>
        <begin position="179"/>
        <end position="206"/>
    </location>
</feature>
<dbReference type="GO" id="GO:0000978">
    <property type="term" value="F:RNA polymerase II cis-regulatory region sequence-specific DNA binding"/>
    <property type="evidence" value="ECO:0007669"/>
    <property type="project" value="TreeGrafter"/>
</dbReference>